<keyword evidence="1" id="KW-0472">Membrane</keyword>
<dbReference type="RefSeq" id="WP_207380993.1">
    <property type="nucleotide sequence ID" value="NZ_CP071502.1"/>
</dbReference>
<dbReference type="Proteomes" id="UP000663207">
    <property type="component" value="Chromosome"/>
</dbReference>
<organism evidence="2 3">
    <name type="scientific">Shewanella sedimentimangrovi</name>
    <dbReference type="NCBI Taxonomy" id="2814293"/>
    <lineage>
        <taxon>Bacteria</taxon>
        <taxon>Pseudomonadati</taxon>
        <taxon>Pseudomonadota</taxon>
        <taxon>Gammaproteobacteria</taxon>
        <taxon>Alteromonadales</taxon>
        <taxon>Shewanellaceae</taxon>
        <taxon>Shewanella</taxon>
    </lineage>
</organism>
<evidence type="ECO:0000313" key="2">
    <source>
        <dbReference type="EMBL" id="QSX37821.1"/>
    </source>
</evidence>
<name>A0ABX7R4W5_9GAMM</name>
<keyword evidence="1" id="KW-0812">Transmembrane</keyword>
<reference evidence="2 3" key="1">
    <citation type="submission" date="2021-03" db="EMBL/GenBank/DDBJ databases">
        <title>Novel species identification of genus Shewanella.</title>
        <authorList>
            <person name="Liu G."/>
            <person name="Zhang Q."/>
        </authorList>
    </citation>
    <scope>NUCLEOTIDE SEQUENCE [LARGE SCALE GENOMIC DNA]</scope>
    <source>
        <strain evidence="2 3">FJAT-52962</strain>
    </source>
</reference>
<keyword evidence="3" id="KW-1185">Reference proteome</keyword>
<feature type="transmembrane region" description="Helical" evidence="1">
    <location>
        <begin position="42"/>
        <end position="59"/>
    </location>
</feature>
<proteinExistence type="predicted"/>
<protein>
    <submittedName>
        <fullName evidence="2">Uncharacterized protein</fullName>
    </submittedName>
</protein>
<evidence type="ECO:0000256" key="1">
    <source>
        <dbReference type="SAM" id="Phobius"/>
    </source>
</evidence>
<dbReference type="EMBL" id="CP071502">
    <property type="protein sequence ID" value="QSX37821.1"/>
    <property type="molecule type" value="Genomic_DNA"/>
</dbReference>
<gene>
    <name evidence="2" type="ORF">JYB85_02975</name>
</gene>
<accession>A0ABX7R4W5</accession>
<sequence>MNKFNKKVRWYNFFERLAHLGLAFSFLYVCFSGTFSVPVRIVLVMLLMISLFVIQGIKLNKISQMKCPNCGAYVMTECAAMDQRLETVRVSECCYKCHFKFD</sequence>
<keyword evidence="1" id="KW-1133">Transmembrane helix</keyword>
<evidence type="ECO:0000313" key="3">
    <source>
        <dbReference type="Proteomes" id="UP000663207"/>
    </source>
</evidence>